<dbReference type="Proteomes" id="UP001338582">
    <property type="component" value="Chromosome 1"/>
</dbReference>
<evidence type="ECO:0000313" key="3">
    <source>
        <dbReference type="Proteomes" id="UP001338582"/>
    </source>
</evidence>
<gene>
    <name evidence="2" type="ORF">PUMCH_000144</name>
</gene>
<keyword evidence="1" id="KW-0812">Transmembrane</keyword>
<keyword evidence="1" id="KW-1133">Transmembrane helix</keyword>
<keyword evidence="1" id="KW-0472">Membrane</keyword>
<sequence>METDEDFLCFGARNIIKECEETNSISTTLCDGKKIYTNREFFKCRLEYPHLVQFLQKQLHKMQLEFLLMNVSDEVKDASLIILTEKRHELEQLVKHHQNLSERRRNCAAKQLTELSDDLDSNEHHRIQLMDIDSNSMTLIDTHQVNLIATLRDGHLENFQLLQKIKNWPVINDENMFVYHKLLWVLNDLDRTCFLNLKHIQEKHCNTYEVMLKNVRGARTIKLAVTSLSAFKIGDAWSAIPLTYLFILILFGYSEVHDATYCLFYYIGIVVKCVQLLIPSIILWVSYFINMNCLKCSHLLWRALYEAKPYYRGTAFSEFNVEYYLSMESCEGIESLKLPAEVSAQLLESDVNTYHDALLSYLSQQDIAFANIQRKSIEITGLFAKSRRELIKAMGLNTKSWFIQRWVHILSTKPYEEAIQQELKKLSLMNVRNFASGKFSKESLLITEFKEHLEFVNHRNREVIRQLLKFKLGLISQHEAILPKLRRQLYSQSYCGRISSIINFCSVTIMLLTILSKRIS</sequence>
<dbReference type="KEGG" id="asau:88171213"/>
<evidence type="ECO:0000313" key="2">
    <source>
        <dbReference type="EMBL" id="WPK22921.1"/>
    </source>
</evidence>
<name>A0AAX4H2Z4_9ASCO</name>
<feature type="transmembrane region" description="Helical" evidence="1">
    <location>
        <begin position="236"/>
        <end position="253"/>
    </location>
</feature>
<dbReference type="EMBL" id="CP138894">
    <property type="protein sequence ID" value="WPK22921.1"/>
    <property type="molecule type" value="Genomic_DNA"/>
</dbReference>
<proteinExistence type="predicted"/>
<protein>
    <submittedName>
        <fullName evidence="2">Uncharacterized protein</fullName>
    </submittedName>
</protein>
<reference evidence="2 3" key="1">
    <citation type="submission" date="2023-10" db="EMBL/GenBank/DDBJ databases">
        <title>Draft Genome Sequence of Candida saopaulonensis from a very Premature Infant with Sepsis.</title>
        <authorList>
            <person name="Ning Y."/>
            <person name="Dai R."/>
            <person name="Xiao M."/>
            <person name="Xu Y."/>
            <person name="Yan Q."/>
            <person name="Zhang L."/>
        </authorList>
    </citation>
    <scope>NUCLEOTIDE SEQUENCE [LARGE SCALE GENOMIC DNA]</scope>
    <source>
        <strain evidence="2 3">19XY460</strain>
    </source>
</reference>
<accession>A0AAX4H2Z4</accession>
<dbReference type="GeneID" id="88171213"/>
<dbReference type="AlphaFoldDB" id="A0AAX4H2Z4"/>
<organism evidence="2 3">
    <name type="scientific">Australozyma saopauloensis</name>
    <dbReference type="NCBI Taxonomy" id="291208"/>
    <lineage>
        <taxon>Eukaryota</taxon>
        <taxon>Fungi</taxon>
        <taxon>Dikarya</taxon>
        <taxon>Ascomycota</taxon>
        <taxon>Saccharomycotina</taxon>
        <taxon>Pichiomycetes</taxon>
        <taxon>Metschnikowiaceae</taxon>
        <taxon>Australozyma</taxon>
    </lineage>
</organism>
<dbReference type="RefSeq" id="XP_062875308.1">
    <property type="nucleotide sequence ID" value="XM_063019238.1"/>
</dbReference>
<keyword evidence="3" id="KW-1185">Reference proteome</keyword>
<evidence type="ECO:0000256" key="1">
    <source>
        <dbReference type="SAM" id="Phobius"/>
    </source>
</evidence>
<feature type="transmembrane region" description="Helical" evidence="1">
    <location>
        <begin position="265"/>
        <end position="289"/>
    </location>
</feature>